<gene>
    <name evidence="3" type="ORF">C1I99_13085</name>
</gene>
<organism evidence="3 4">
    <name type="scientific">Micromonospora deserti</name>
    <dbReference type="NCBI Taxonomy" id="2070366"/>
    <lineage>
        <taxon>Bacteria</taxon>
        <taxon>Bacillati</taxon>
        <taxon>Actinomycetota</taxon>
        <taxon>Actinomycetes</taxon>
        <taxon>Micromonosporales</taxon>
        <taxon>Micromonosporaceae</taxon>
        <taxon>Micromonospora</taxon>
    </lineage>
</organism>
<comment type="caution">
    <text evidence="3">The sequence shown here is derived from an EMBL/GenBank/DDBJ whole genome shotgun (WGS) entry which is preliminary data.</text>
</comment>
<keyword evidence="4" id="KW-1185">Reference proteome</keyword>
<dbReference type="GO" id="GO:0003677">
    <property type="term" value="F:DNA binding"/>
    <property type="evidence" value="ECO:0007669"/>
    <property type="project" value="InterPro"/>
</dbReference>
<reference evidence="3 4" key="1">
    <citation type="submission" date="2018-01" db="EMBL/GenBank/DDBJ databases">
        <title>Draft genome sequence of Salinispora sp. 13K206.</title>
        <authorList>
            <person name="Sahin N."/>
            <person name="Saygin H."/>
            <person name="Ay H."/>
        </authorList>
    </citation>
    <scope>NUCLEOTIDE SEQUENCE [LARGE SCALE GENOMIC DNA]</scope>
    <source>
        <strain evidence="3 4">13K206</strain>
    </source>
</reference>
<dbReference type="PANTHER" id="PTHR34293:SF1">
    <property type="entry name" value="HTH-TYPE TRANSCRIPTIONAL REGULATOR TRMBL2"/>
    <property type="match status" value="1"/>
</dbReference>
<dbReference type="SMART" id="SM00421">
    <property type="entry name" value="HTH_LUXR"/>
    <property type="match status" value="1"/>
</dbReference>
<dbReference type="InterPro" id="IPR036390">
    <property type="entry name" value="WH_DNA-bd_sf"/>
</dbReference>
<evidence type="ECO:0000256" key="1">
    <source>
        <dbReference type="SAM" id="MobiDB-lite"/>
    </source>
</evidence>
<protein>
    <submittedName>
        <fullName evidence="3">TrmB family transcriptional regulator</fullName>
    </submittedName>
</protein>
<dbReference type="GO" id="GO:0006355">
    <property type="term" value="P:regulation of DNA-templated transcription"/>
    <property type="evidence" value="ECO:0007669"/>
    <property type="project" value="InterPro"/>
</dbReference>
<dbReference type="InterPro" id="IPR051797">
    <property type="entry name" value="TrmB-like"/>
</dbReference>
<dbReference type="Proteomes" id="UP000248749">
    <property type="component" value="Unassembled WGS sequence"/>
</dbReference>
<dbReference type="OrthoDB" id="3369460at2"/>
<dbReference type="InterPro" id="IPR002831">
    <property type="entry name" value="Tscrpt_reg_TrmB_N"/>
</dbReference>
<evidence type="ECO:0000313" key="3">
    <source>
        <dbReference type="EMBL" id="PZF98586.1"/>
    </source>
</evidence>
<dbReference type="AlphaFoldDB" id="A0A2W2DN62"/>
<dbReference type="InterPro" id="IPR036388">
    <property type="entry name" value="WH-like_DNA-bd_sf"/>
</dbReference>
<evidence type="ECO:0000259" key="2">
    <source>
        <dbReference type="SMART" id="SM00421"/>
    </source>
</evidence>
<dbReference type="PANTHER" id="PTHR34293">
    <property type="entry name" value="HTH-TYPE TRANSCRIPTIONAL REGULATOR TRMBL2"/>
    <property type="match status" value="1"/>
</dbReference>
<accession>A0A2W2DN62</accession>
<dbReference type="Gene3D" id="1.10.10.10">
    <property type="entry name" value="Winged helix-like DNA-binding domain superfamily/Winged helix DNA-binding domain"/>
    <property type="match status" value="2"/>
</dbReference>
<sequence>MRSSSSTAPDSRRGPRQLTSRCGRRPGVRSPVVDGATGGRQVRELLGLGEDEERVYRALVGLSTARPAELAQRLAVPAAQVDRALDGLRRRGLVGPAGDEDGLRPLPPDVALGDALLRQQQSLEAARGMVAQLTEEYRASVRRHDADHLVEIVTGTDALRSRLRRLQDGARHEVLWFCRANPLAMPGPENVEEFGALARGVRYRAIYERALLSEPGALTDVERAVRSGEQARVTDSLPVRLAIADGATAICPLVPDRASGAPSAAVIGRSQLLDALLALFESHWRAATPLLPGAGDEPADARPGEDERLLLSLFVGGVPDKSIASQLGVSRRTIQRRLADLMERAGVDTRPGLAYQAARRGWL</sequence>
<feature type="domain" description="HTH luxR-type" evidence="2">
    <location>
        <begin position="300"/>
        <end position="357"/>
    </location>
</feature>
<dbReference type="SUPFAM" id="SSF46785">
    <property type="entry name" value="Winged helix' DNA-binding domain"/>
    <property type="match status" value="1"/>
</dbReference>
<dbReference type="InterPro" id="IPR016032">
    <property type="entry name" value="Sig_transdc_resp-reg_C-effctor"/>
</dbReference>
<dbReference type="SUPFAM" id="SSF46894">
    <property type="entry name" value="C-terminal effector domain of the bipartite response regulators"/>
    <property type="match status" value="1"/>
</dbReference>
<feature type="region of interest" description="Disordered" evidence="1">
    <location>
        <begin position="1"/>
        <end position="36"/>
    </location>
</feature>
<dbReference type="Pfam" id="PF01978">
    <property type="entry name" value="TrmB"/>
    <property type="match status" value="1"/>
</dbReference>
<evidence type="ECO:0000313" key="4">
    <source>
        <dbReference type="Proteomes" id="UP000248749"/>
    </source>
</evidence>
<dbReference type="InterPro" id="IPR000792">
    <property type="entry name" value="Tscrpt_reg_LuxR_C"/>
</dbReference>
<proteinExistence type="predicted"/>
<dbReference type="EMBL" id="POUB01000073">
    <property type="protein sequence ID" value="PZF98586.1"/>
    <property type="molecule type" value="Genomic_DNA"/>
</dbReference>
<name>A0A2W2DN62_9ACTN</name>